<dbReference type="PANTHER" id="PTHR23108">
    <property type="entry name" value="METHYLTRANSFERASE-RELATED"/>
    <property type="match status" value="1"/>
</dbReference>
<dbReference type="FunCoup" id="A0A7M7J9A8">
    <property type="interactions" value="520"/>
</dbReference>
<protein>
    <recommendedName>
        <fullName evidence="3">Methyltransferase-like protein 22</fullName>
    </recommendedName>
</protein>
<dbReference type="KEGG" id="vde:111245086"/>
<dbReference type="RefSeq" id="XP_022648642.1">
    <property type="nucleotide sequence ID" value="XM_022792907.1"/>
</dbReference>
<dbReference type="GO" id="GO:0005634">
    <property type="term" value="C:nucleus"/>
    <property type="evidence" value="ECO:0007669"/>
    <property type="project" value="TreeGrafter"/>
</dbReference>
<dbReference type="Pfam" id="PF10294">
    <property type="entry name" value="Methyltransf_16"/>
    <property type="match status" value="1"/>
</dbReference>
<proteinExistence type="predicted"/>
<dbReference type="GeneID" id="111245086"/>
<evidence type="ECO:0008006" key="3">
    <source>
        <dbReference type="Google" id="ProtNLM"/>
    </source>
</evidence>
<dbReference type="EnsemblMetazoa" id="XM_022792907">
    <property type="protein sequence ID" value="XP_022648642"/>
    <property type="gene ID" value="LOC111245086"/>
</dbReference>
<name>A0A7M7J9A8_VARDE</name>
<dbReference type="PANTHER" id="PTHR23108:SF0">
    <property type="entry name" value="METHYLTRANSFERASE-LIKE PROTEIN 22"/>
    <property type="match status" value="1"/>
</dbReference>
<dbReference type="InParanoid" id="A0A7M7J9A8"/>
<dbReference type="Gene3D" id="3.40.50.150">
    <property type="entry name" value="Vaccinia Virus protein VP39"/>
    <property type="match status" value="1"/>
</dbReference>
<accession>A0A7M7J9A8</accession>
<reference evidence="1" key="1">
    <citation type="submission" date="2021-01" db="UniProtKB">
        <authorList>
            <consortium name="EnsemblMetazoa"/>
        </authorList>
    </citation>
    <scope>IDENTIFICATION</scope>
</reference>
<dbReference type="Proteomes" id="UP000594260">
    <property type="component" value="Unplaced"/>
</dbReference>
<dbReference type="InterPro" id="IPR029063">
    <property type="entry name" value="SAM-dependent_MTases_sf"/>
</dbReference>
<dbReference type="AlphaFoldDB" id="A0A7M7J9A8"/>
<dbReference type="InterPro" id="IPR019410">
    <property type="entry name" value="Methyltransf_16"/>
</dbReference>
<dbReference type="OrthoDB" id="46564at2759"/>
<sequence length="350" mass="39502">MEDHETVLSEVHVGIPGVSSTATNIISRFEFAVPRVATSPLVRPQLTRSFSKDSNEMDTEMSAQTISIGYAVGTTESESTTMKLLKLENPSGDMNEIDKYSKADETTAADQSPPRKTRANEVILIEHHMATHLVKVGLQVWPAALLMADFLIHHGSRWKNCIMLELGGGVGLCGIVSAMFAQRTICSDYLAEIVELMKRNFQRNSTLLKGEYECRLIDVRFPLLTSLKSSYSSSSTLAGVTDNEMPVCDVIFASDIIYSDEITEALMTYVKSLLRQRPRREFYLSLERRLNFTTKTLTTSCPAYDYFVELCHQLCLARESVDISQMPSYFQYERSAYLEMYRITLMPNNK</sequence>
<dbReference type="RefSeq" id="XP_022648640.1">
    <property type="nucleotide sequence ID" value="XM_022792905.1"/>
</dbReference>
<dbReference type="EnsemblMetazoa" id="XM_022792903">
    <property type="protein sequence ID" value="XP_022648638"/>
    <property type="gene ID" value="LOC111245086"/>
</dbReference>
<dbReference type="EnsemblMetazoa" id="XM_022792906">
    <property type="protein sequence ID" value="XP_022648641"/>
    <property type="gene ID" value="LOC111245086"/>
</dbReference>
<evidence type="ECO:0000313" key="2">
    <source>
        <dbReference type="Proteomes" id="UP000594260"/>
    </source>
</evidence>
<evidence type="ECO:0000313" key="1">
    <source>
        <dbReference type="EnsemblMetazoa" id="XP_022648640"/>
    </source>
</evidence>
<keyword evidence="2" id="KW-1185">Reference proteome</keyword>
<organism evidence="1 2">
    <name type="scientific">Varroa destructor</name>
    <name type="common">Honeybee mite</name>
    <dbReference type="NCBI Taxonomy" id="109461"/>
    <lineage>
        <taxon>Eukaryota</taxon>
        <taxon>Metazoa</taxon>
        <taxon>Ecdysozoa</taxon>
        <taxon>Arthropoda</taxon>
        <taxon>Chelicerata</taxon>
        <taxon>Arachnida</taxon>
        <taxon>Acari</taxon>
        <taxon>Parasitiformes</taxon>
        <taxon>Mesostigmata</taxon>
        <taxon>Gamasina</taxon>
        <taxon>Dermanyssoidea</taxon>
        <taxon>Varroidae</taxon>
        <taxon>Varroa</taxon>
    </lineage>
</organism>
<dbReference type="RefSeq" id="XP_022648641.1">
    <property type="nucleotide sequence ID" value="XM_022792906.1"/>
</dbReference>
<dbReference type="InterPro" id="IPR038899">
    <property type="entry name" value="METTL22"/>
</dbReference>
<dbReference type="EnsemblMetazoa" id="XM_022792905">
    <property type="protein sequence ID" value="XP_022648640"/>
    <property type="gene ID" value="LOC111245086"/>
</dbReference>
<dbReference type="RefSeq" id="XP_022648638.1">
    <property type="nucleotide sequence ID" value="XM_022792903.1"/>
</dbReference>
<dbReference type="GO" id="GO:0008276">
    <property type="term" value="F:protein methyltransferase activity"/>
    <property type="evidence" value="ECO:0007669"/>
    <property type="project" value="InterPro"/>
</dbReference>
<dbReference type="SUPFAM" id="SSF53335">
    <property type="entry name" value="S-adenosyl-L-methionine-dependent methyltransferases"/>
    <property type="match status" value="1"/>
</dbReference>